<dbReference type="AlphaFoldDB" id="C0QB37"/>
<name>C0QB37_DESAH</name>
<proteinExistence type="predicted"/>
<evidence type="ECO:0000256" key="1">
    <source>
        <dbReference type="SAM" id="MobiDB-lite"/>
    </source>
</evidence>
<organism evidence="2 3">
    <name type="scientific">Desulforapulum autotrophicum (strain ATCC 43914 / DSM 3382 / VKM B-1955 / HRM2)</name>
    <name type="common">Desulfobacterium autotrophicum</name>
    <dbReference type="NCBI Taxonomy" id="177437"/>
    <lineage>
        <taxon>Bacteria</taxon>
        <taxon>Pseudomonadati</taxon>
        <taxon>Thermodesulfobacteriota</taxon>
        <taxon>Desulfobacteria</taxon>
        <taxon>Desulfobacterales</taxon>
        <taxon>Desulfobacteraceae</taxon>
        <taxon>Desulforapulum</taxon>
    </lineage>
</organism>
<sequence length="67" mass="7575">MPGRCLSSGETSVKSIERLPWLVVKGNTQAGDSKKYYQKGPHHPRLFKGTKKKGRHGLQCRPCPREQ</sequence>
<dbReference type="HOGENOM" id="CLU_2805389_0_0_7"/>
<evidence type="ECO:0000313" key="3">
    <source>
        <dbReference type="Proteomes" id="UP000000442"/>
    </source>
</evidence>
<feature type="compositionally biased region" description="Basic residues" evidence="1">
    <location>
        <begin position="36"/>
        <end position="58"/>
    </location>
</feature>
<evidence type="ECO:0000313" key="2">
    <source>
        <dbReference type="EMBL" id="ACN14836.1"/>
    </source>
</evidence>
<accession>C0QB37</accession>
<keyword evidence="3" id="KW-1185">Reference proteome</keyword>
<feature type="region of interest" description="Disordered" evidence="1">
    <location>
        <begin position="30"/>
        <end position="67"/>
    </location>
</feature>
<dbReference type="EMBL" id="CP001087">
    <property type="protein sequence ID" value="ACN14836.1"/>
    <property type="molecule type" value="Genomic_DNA"/>
</dbReference>
<dbReference type="Proteomes" id="UP000000442">
    <property type="component" value="Chromosome"/>
</dbReference>
<gene>
    <name evidence="2" type="ordered locus">HRM2_17300</name>
</gene>
<protein>
    <submittedName>
        <fullName evidence="2">Uncharacterized protein</fullName>
    </submittedName>
</protein>
<reference evidence="2 3" key="1">
    <citation type="journal article" date="2009" name="Environ. Microbiol.">
        <title>Genome sequence of Desulfobacterium autotrophicum HRM2, a marine sulfate reducer oxidizing organic carbon completely to carbon dioxide.</title>
        <authorList>
            <person name="Strittmatter A.W."/>
            <person name="Liesegang H."/>
            <person name="Rabus R."/>
            <person name="Decker I."/>
            <person name="Amann J."/>
            <person name="Andres S."/>
            <person name="Henne A."/>
            <person name="Fricke W.F."/>
            <person name="Martinez-Arias R."/>
            <person name="Bartels D."/>
            <person name="Goesmann A."/>
            <person name="Krause L."/>
            <person name="Puehler A."/>
            <person name="Klenk H.P."/>
            <person name="Richter M."/>
            <person name="Schuler M."/>
            <person name="Gloeckner F.O."/>
            <person name="Meyerdierks A."/>
            <person name="Gottschalk G."/>
            <person name="Amann R."/>
        </authorList>
    </citation>
    <scope>NUCLEOTIDE SEQUENCE [LARGE SCALE GENOMIC DNA]</scope>
    <source>
        <strain evidence="3">ATCC 43914 / DSM 3382 / HRM2</strain>
    </source>
</reference>
<dbReference type="KEGG" id="dat:HRM2_17300"/>